<dbReference type="Pfam" id="PF01541">
    <property type="entry name" value="GIY-YIG"/>
    <property type="match status" value="1"/>
</dbReference>
<dbReference type="SUPFAM" id="SSF82771">
    <property type="entry name" value="GIY-YIG endonuclease"/>
    <property type="match status" value="1"/>
</dbReference>
<dbReference type="STRING" id="45076.Lwor_0835"/>
<evidence type="ECO:0000259" key="2">
    <source>
        <dbReference type="PROSITE" id="PS50164"/>
    </source>
</evidence>
<comment type="similarity">
    <text evidence="1">Belongs to the UPF0213 family.</text>
</comment>
<dbReference type="Proteomes" id="UP000054662">
    <property type="component" value="Unassembled WGS sequence"/>
</dbReference>
<evidence type="ECO:0000256" key="1">
    <source>
        <dbReference type="ARBA" id="ARBA00007435"/>
    </source>
</evidence>
<reference evidence="3 4" key="1">
    <citation type="submission" date="2015-11" db="EMBL/GenBank/DDBJ databases">
        <title>Genomic analysis of 38 Legionella species identifies large and diverse effector repertoires.</title>
        <authorList>
            <person name="Burstein D."/>
            <person name="Amaro F."/>
            <person name="Zusman T."/>
            <person name="Lifshitz Z."/>
            <person name="Cohen O."/>
            <person name="Gilbert J.A."/>
            <person name="Pupko T."/>
            <person name="Shuman H.A."/>
            <person name="Segal G."/>
        </authorList>
    </citation>
    <scope>NUCLEOTIDE SEQUENCE [LARGE SCALE GENOMIC DNA]</scope>
    <source>
        <strain evidence="3 4">ATCC 49508</strain>
    </source>
</reference>
<keyword evidence="3" id="KW-0378">Hydrolase</keyword>
<feature type="domain" description="GIY-YIG" evidence="2">
    <location>
        <begin position="2"/>
        <end position="62"/>
    </location>
</feature>
<sequence>MNVFYVYMMASKRNGTLYVGSTSDLIKRVWEHKDKLIPGFTARYNVHMLVYYEMHSTYLEAA</sequence>
<accession>A0A0W1AJ55</accession>
<keyword evidence="3" id="KW-0255">Endonuclease</keyword>
<protein>
    <submittedName>
        <fullName evidence="3">Putative endonuclease</fullName>
    </submittedName>
</protein>
<dbReference type="PANTHER" id="PTHR34477">
    <property type="entry name" value="UPF0213 PROTEIN YHBQ"/>
    <property type="match status" value="1"/>
</dbReference>
<dbReference type="AlphaFoldDB" id="A0A0W1AJ55"/>
<evidence type="ECO:0000313" key="3">
    <source>
        <dbReference type="EMBL" id="KTD81334.1"/>
    </source>
</evidence>
<dbReference type="PANTHER" id="PTHR34477:SF5">
    <property type="entry name" value="BSL5627 PROTEIN"/>
    <property type="match status" value="1"/>
</dbReference>
<keyword evidence="3" id="KW-0540">Nuclease</keyword>
<dbReference type="Gene3D" id="3.40.1440.10">
    <property type="entry name" value="GIY-YIG endonuclease"/>
    <property type="match status" value="1"/>
</dbReference>
<gene>
    <name evidence="3" type="ORF">Lwor_0835</name>
</gene>
<proteinExistence type="inferred from homology"/>
<comment type="caution">
    <text evidence="3">The sequence shown here is derived from an EMBL/GenBank/DDBJ whole genome shotgun (WGS) entry which is preliminary data.</text>
</comment>
<dbReference type="PATRIC" id="fig|45076.6.peg.907"/>
<evidence type="ECO:0000313" key="4">
    <source>
        <dbReference type="Proteomes" id="UP000054662"/>
    </source>
</evidence>
<dbReference type="InterPro" id="IPR050190">
    <property type="entry name" value="UPF0213_domain"/>
</dbReference>
<dbReference type="PROSITE" id="PS50164">
    <property type="entry name" value="GIY_YIG"/>
    <property type="match status" value="1"/>
</dbReference>
<dbReference type="InterPro" id="IPR035901">
    <property type="entry name" value="GIY-YIG_endonuc_sf"/>
</dbReference>
<organism evidence="3 4">
    <name type="scientific">Legionella worsleiensis</name>
    <dbReference type="NCBI Taxonomy" id="45076"/>
    <lineage>
        <taxon>Bacteria</taxon>
        <taxon>Pseudomonadati</taxon>
        <taxon>Pseudomonadota</taxon>
        <taxon>Gammaproteobacteria</taxon>
        <taxon>Legionellales</taxon>
        <taxon>Legionellaceae</taxon>
        <taxon>Legionella</taxon>
    </lineage>
</organism>
<name>A0A0W1AJ55_9GAMM</name>
<keyword evidence="4" id="KW-1185">Reference proteome</keyword>
<dbReference type="InterPro" id="IPR000305">
    <property type="entry name" value="GIY-YIG_endonuc"/>
</dbReference>
<dbReference type="EMBL" id="LNZC01000006">
    <property type="protein sequence ID" value="KTD81334.1"/>
    <property type="molecule type" value="Genomic_DNA"/>
</dbReference>
<dbReference type="GO" id="GO:0004519">
    <property type="term" value="F:endonuclease activity"/>
    <property type="evidence" value="ECO:0007669"/>
    <property type="project" value="UniProtKB-KW"/>
</dbReference>